<proteinExistence type="inferred from homology"/>
<comment type="caution">
    <text evidence="12">The sequence shown here is derived from an EMBL/GenBank/DDBJ whole genome shotgun (WGS) entry which is preliminary data.</text>
</comment>
<gene>
    <name evidence="12" type="ORF">D7S86_23350</name>
</gene>
<dbReference type="InterPro" id="IPR006260">
    <property type="entry name" value="TonB/TolA_C"/>
</dbReference>
<comment type="similarity">
    <text evidence="2 10">Belongs to the TonB family.</text>
</comment>
<keyword evidence="3 10" id="KW-0813">Transport</keyword>
<dbReference type="PRINTS" id="PR01374">
    <property type="entry name" value="TONBPROTEIN"/>
</dbReference>
<organism evidence="12 13">
    <name type="scientific">Pararobbsia silviterrae</name>
    <dbReference type="NCBI Taxonomy" id="1792498"/>
    <lineage>
        <taxon>Bacteria</taxon>
        <taxon>Pseudomonadati</taxon>
        <taxon>Pseudomonadota</taxon>
        <taxon>Betaproteobacteria</taxon>
        <taxon>Burkholderiales</taxon>
        <taxon>Burkholderiaceae</taxon>
        <taxon>Pararobbsia</taxon>
    </lineage>
</organism>
<dbReference type="NCBIfam" id="TIGR01352">
    <property type="entry name" value="tonB_Cterm"/>
    <property type="match status" value="1"/>
</dbReference>
<evidence type="ECO:0000259" key="11">
    <source>
        <dbReference type="PROSITE" id="PS52015"/>
    </source>
</evidence>
<evidence type="ECO:0000256" key="6">
    <source>
        <dbReference type="ARBA" id="ARBA00022692"/>
    </source>
</evidence>
<feature type="domain" description="TonB C-terminal" evidence="11">
    <location>
        <begin position="150"/>
        <end position="234"/>
    </location>
</feature>
<sequence length="234" mass="24833">MSVELVHEGQRSVRPVGTWAAGNGGAASWRKYAGFALVLALHVLFIWALKNGLANKVVQVIQKPIEAKIIEPIKPPPPPPVPIVKEPPPKIKPPPRPFVPPPEVHVATPPPVAPIAHQADPVTTPVTPAPVVEAPPAPPAPAKPVSHEIGVVCPNAAQVRAGLKYPAEAQDNGITGDVLISFVVDEQGHVTDEKVEQSADPVLDRAAFNVVKKFNCISQGQAVRVQVPFSFNLN</sequence>
<dbReference type="EMBL" id="RBZU01000013">
    <property type="protein sequence ID" value="RKP47090.1"/>
    <property type="molecule type" value="Genomic_DNA"/>
</dbReference>
<protein>
    <recommendedName>
        <fullName evidence="10">Protein TonB</fullName>
    </recommendedName>
</protein>
<evidence type="ECO:0000256" key="8">
    <source>
        <dbReference type="ARBA" id="ARBA00022989"/>
    </source>
</evidence>
<dbReference type="OrthoDB" id="1039448at2"/>
<keyword evidence="5 10" id="KW-0997">Cell inner membrane</keyword>
<evidence type="ECO:0000256" key="1">
    <source>
        <dbReference type="ARBA" id="ARBA00004383"/>
    </source>
</evidence>
<comment type="function">
    <text evidence="10">Interacts with outer membrane receptor proteins that carry out high-affinity binding and energy dependent uptake into the periplasmic space of specific substrates. It could act to transduce energy from the cytoplasmic membrane to specific energy-requiring processes in the outer membrane, resulting in the release into the periplasm of ligands bound by these outer membrane proteins.</text>
</comment>
<evidence type="ECO:0000256" key="7">
    <source>
        <dbReference type="ARBA" id="ARBA00022927"/>
    </source>
</evidence>
<dbReference type="PANTHER" id="PTHR33446:SF2">
    <property type="entry name" value="PROTEIN TONB"/>
    <property type="match status" value="1"/>
</dbReference>
<evidence type="ECO:0000256" key="4">
    <source>
        <dbReference type="ARBA" id="ARBA00022475"/>
    </source>
</evidence>
<evidence type="ECO:0000256" key="2">
    <source>
        <dbReference type="ARBA" id="ARBA00006555"/>
    </source>
</evidence>
<evidence type="ECO:0000256" key="5">
    <source>
        <dbReference type="ARBA" id="ARBA00022519"/>
    </source>
</evidence>
<dbReference type="SUPFAM" id="SSF74653">
    <property type="entry name" value="TolA/TonB C-terminal domain"/>
    <property type="match status" value="1"/>
</dbReference>
<dbReference type="Gene3D" id="3.30.1150.10">
    <property type="match status" value="1"/>
</dbReference>
<dbReference type="GO" id="GO:0030288">
    <property type="term" value="C:outer membrane-bounded periplasmic space"/>
    <property type="evidence" value="ECO:0007669"/>
    <property type="project" value="InterPro"/>
</dbReference>
<dbReference type="PANTHER" id="PTHR33446">
    <property type="entry name" value="PROTEIN TONB-RELATED"/>
    <property type="match status" value="1"/>
</dbReference>
<keyword evidence="8 10" id="KW-1133">Transmembrane helix</keyword>
<dbReference type="RefSeq" id="WP_121089890.1">
    <property type="nucleotide sequence ID" value="NZ_RBZU01000013.1"/>
</dbReference>
<keyword evidence="7 10" id="KW-0653">Protein transport</keyword>
<dbReference type="GO" id="GO:0031992">
    <property type="term" value="F:energy transducer activity"/>
    <property type="evidence" value="ECO:0007669"/>
    <property type="project" value="InterPro"/>
</dbReference>
<dbReference type="GO" id="GO:0015891">
    <property type="term" value="P:siderophore transport"/>
    <property type="evidence" value="ECO:0007669"/>
    <property type="project" value="InterPro"/>
</dbReference>
<dbReference type="PROSITE" id="PS52015">
    <property type="entry name" value="TONB_CTD"/>
    <property type="match status" value="1"/>
</dbReference>
<keyword evidence="10" id="KW-0735">Signal-anchor</keyword>
<dbReference type="InterPro" id="IPR037682">
    <property type="entry name" value="TonB_C"/>
</dbReference>
<dbReference type="GO" id="GO:0098797">
    <property type="term" value="C:plasma membrane protein complex"/>
    <property type="evidence" value="ECO:0007669"/>
    <property type="project" value="TreeGrafter"/>
</dbReference>
<evidence type="ECO:0000313" key="12">
    <source>
        <dbReference type="EMBL" id="RKP47090.1"/>
    </source>
</evidence>
<keyword evidence="6 10" id="KW-0812">Transmembrane</keyword>
<evidence type="ECO:0000256" key="10">
    <source>
        <dbReference type="RuleBase" id="RU362123"/>
    </source>
</evidence>
<keyword evidence="4 10" id="KW-1003">Cell membrane</keyword>
<dbReference type="Proteomes" id="UP000270342">
    <property type="component" value="Unassembled WGS sequence"/>
</dbReference>
<name>A0A494X9E6_9BURK</name>
<dbReference type="Pfam" id="PF03544">
    <property type="entry name" value="TonB_C"/>
    <property type="match status" value="1"/>
</dbReference>
<reference evidence="12 13" key="1">
    <citation type="submission" date="2018-10" db="EMBL/GenBank/DDBJ databases">
        <title>Robbsia sp. DHC34, isolated from soil.</title>
        <authorList>
            <person name="Gao Z.-H."/>
            <person name="Qiu L.-H."/>
        </authorList>
    </citation>
    <scope>NUCLEOTIDE SEQUENCE [LARGE SCALE GENOMIC DNA]</scope>
    <source>
        <strain evidence="12 13">DHC34</strain>
    </source>
</reference>
<dbReference type="InterPro" id="IPR003538">
    <property type="entry name" value="TonB"/>
</dbReference>
<dbReference type="InterPro" id="IPR051045">
    <property type="entry name" value="TonB-dependent_transducer"/>
</dbReference>
<feature type="transmembrane region" description="Helical" evidence="10">
    <location>
        <begin position="32"/>
        <end position="49"/>
    </location>
</feature>
<dbReference type="GO" id="GO:0015031">
    <property type="term" value="P:protein transport"/>
    <property type="evidence" value="ECO:0007669"/>
    <property type="project" value="UniProtKB-UniRule"/>
</dbReference>
<accession>A0A494X9E6</accession>
<dbReference type="GO" id="GO:0055085">
    <property type="term" value="P:transmembrane transport"/>
    <property type="evidence" value="ECO:0007669"/>
    <property type="project" value="InterPro"/>
</dbReference>
<dbReference type="AlphaFoldDB" id="A0A494X9E6"/>
<evidence type="ECO:0000256" key="3">
    <source>
        <dbReference type="ARBA" id="ARBA00022448"/>
    </source>
</evidence>
<evidence type="ECO:0000256" key="9">
    <source>
        <dbReference type="ARBA" id="ARBA00023136"/>
    </source>
</evidence>
<comment type="subcellular location">
    <subcellularLocation>
        <location evidence="1 10">Cell inner membrane</location>
        <topology evidence="1 10">Single-pass membrane protein</topology>
        <orientation evidence="1 10">Periplasmic side</orientation>
    </subcellularLocation>
</comment>
<keyword evidence="13" id="KW-1185">Reference proteome</keyword>
<evidence type="ECO:0000313" key="13">
    <source>
        <dbReference type="Proteomes" id="UP000270342"/>
    </source>
</evidence>
<keyword evidence="9 10" id="KW-0472">Membrane</keyword>